<dbReference type="PANTHER" id="PTHR45907:SF16">
    <property type="entry name" value="SERPENTINE RECEPTOR, CLASS J"/>
    <property type="match status" value="1"/>
</dbReference>
<dbReference type="Pfam" id="PF10326">
    <property type="entry name" value="7TM_GPCR_Str"/>
    <property type="match status" value="2"/>
</dbReference>
<reference evidence="2" key="1">
    <citation type="journal article" date="2008" name="Nat. Genet.">
        <title>The Pristionchus pacificus genome provides a unique perspective on nematode lifestyle and parasitism.</title>
        <authorList>
            <person name="Dieterich C."/>
            <person name="Clifton S.W."/>
            <person name="Schuster L.N."/>
            <person name="Chinwalla A."/>
            <person name="Delehaunty K."/>
            <person name="Dinkelacker I."/>
            <person name="Fulton L."/>
            <person name="Fulton R."/>
            <person name="Godfrey J."/>
            <person name="Minx P."/>
            <person name="Mitreva M."/>
            <person name="Roeseler W."/>
            <person name="Tian H."/>
            <person name="Witte H."/>
            <person name="Yang S.P."/>
            <person name="Wilson R.K."/>
            <person name="Sommer R.J."/>
        </authorList>
    </citation>
    <scope>NUCLEOTIDE SEQUENCE [LARGE SCALE GENOMIC DNA]</scope>
    <source>
        <strain evidence="2">PS312</strain>
    </source>
</reference>
<protein>
    <submittedName>
        <fullName evidence="1">G protein-coupled receptor</fullName>
    </submittedName>
</protein>
<dbReference type="Pfam" id="PF10319">
    <property type="entry name" value="7TM_GPCR_Srj"/>
    <property type="match status" value="1"/>
</dbReference>
<accession>A0A8R1YYP4</accession>
<dbReference type="AlphaFoldDB" id="A0A2A6C2U0"/>
<sequence length="551" mass="62918">TIAVSLHRIILLILASLSLLFNLLLIILILQLQSNNLGRYRFLLITFACCDIIISIFNALTIPTFYQIEYGLVTFTWAGINHPFGFYFNVAFVILFYEPFVLLAFHFVYRYLHLQKTYFINNHWILLVASAICMNASFNCSSYFACAIASYDNNDFFNEIMESEFNINMHSHPRPNIIAVNYIHKSGGINVDCFISVSISISLVMITVGSSLYFAVHIIFCLKTRILSNQTRALQIQLFRALVVQFTVPFMLCLLPLTCMTMLPLTGIRFGEMGTIMGIIIAVFPAADPIMTILCIFAAISVFGLLILFILNRKRKLLGGWLLLSFAIRDIIISLYHAYVLPTFYQFEFGLVLFTCEGLYKPPLIGFICNTLYCILFYEPFVLLTFHFIYRYIILEKPNLISRNPFATVLSVIFANLLFSTIIAYDSYLVDRSSSENFFDDALFEEFGIDMTTDPPPNIVPVNYIFAIPFFICFIPFSAICLLPLTGIRFGETGNIMGIFVSLFPAVDPFMVLFMIASSNYGTNEIVQIPSHSRRRDSYICFNDLWKFFSA</sequence>
<name>A0A2A6C2U0_PRIPA</name>
<dbReference type="InterPro" id="IPR019423">
    <property type="entry name" value="7TM_GPCR_serpentine_rcpt_Srj"/>
</dbReference>
<organism evidence="1 2">
    <name type="scientific">Pristionchus pacificus</name>
    <name type="common">Parasitic nematode worm</name>
    <dbReference type="NCBI Taxonomy" id="54126"/>
    <lineage>
        <taxon>Eukaryota</taxon>
        <taxon>Metazoa</taxon>
        <taxon>Ecdysozoa</taxon>
        <taxon>Nematoda</taxon>
        <taxon>Chromadorea</taxon>
        <taxon>Rhabditida</taxon>
        <taxon>Rhabditina</taxon>
        <taxon>Diplogasteromorpha</taxon>
        <taxon>Diplogasteroidea</taxon>
        <taxon>Neodiplogasteridae</taxon>
        <taxon>Pristionchus</taxon>
    </lineage>
</organism>
<proteinExistence type="predicted"/>
<dbReference type="InterPro" id="IPR019428">
    <property type="entry name" value="7TM_GPCR_serpentine_rcpt_Str"/>
</dbReference>
<gene>
    <name evidence="1" type="primary">WBGene00278827</name>
</gene>
<accession>A0A2A6C2U0</accession>
<dbReference type="EnsemblMetazoa" id="PPA40458.1">
    <property type="protein sequence ID" value="PPA40458.1"/>
    <property type="gene ID" value="WBGene00278827"/>
</dbReference>
<dbReference type="OrthoDB" id="5782260at2759"/>
<evidence type="ECO:0000313" key="2">
    <source>
        <dbReference type="Proteomes" id="UP000005239"/>
    </source>
</evidence>
<dbReference type="PANTHER" id="PTHR45907">
    <property type="entry name" value="SERPENTINE RECEPTOR, CLASS J"/>
    <property type="match status" value="1"/>
</dbReference>
<keyword evidence="2" id="KW-1185">Reference proteome</keyword>
<dbReference type="Proteomes" id="UP000005239">
    <property type="component" value="Unassembled WGS sequence"/>
</dbReference>
<reference evidence="1" key="2">
    <citation type="submission" date="2022-06" db="UniProtKB">
        <authorList>
            <consortium name="EnsemblMetazoa"/>
        </authorList>
    </citation>
    <scope>IDENTIFICATION</scope>
    <source>
        <strain evidence="1">PS312</strain>
    </source>
</reference>
<evidence type="ECO:0000313" key="1">
    <source>
        <dbReference type="EnsemblMetazoa" id="PPA40458.1"/>
    </source>
</evidence>